<dbReference type="GO" id="GO:0016491">
    <property type="term" value="F:oxidoreductase activity"/>
    <property type="evidence" value="ECO:0007669"/>
    <property type="project" value="TreeGrafter"/>
</dbReference>
<feature type="domain" description="Plastocyanin-like" evidence="1">
    <location>
        <begin position="2"/>
        <end position="49"/>
    </location>
</feature>
<dbReference type="Gene3D" id="2.60.40.420">
    <property type="entry name" value="Cupredoxins - blue copper proteins"/>
    <property type="match status" value="1"/>
</dbReference>
<dbReference type="SUPFAM" id="SSF49503">
    <property type="entry name" value="Cupredoxins"/>
    <property type="match status" value="1"/>
</dbReference>
<name>A0A835HN52_9MAGN</name>
<dbReference type="InterPro" id="IPR008972">
    <property type="entry name" value="Cupredoxin"/>
</dbReference>
<protein>
    <recommendedName>
        <fullName evidence="1">Plastocyanin-like domain-containing protein</fullName>
    </recommendedName>
</protein>
<dbReference type="PANTHER" id="PTHR11709">
    <property type="entry name" value="MULTI-COPPER OXIDASE"/>
    <property type="match status" value="1"/>
</dbReference>
<dbReference type="Pfam" id="PF00394">
    <property type="entry name" value="Cu-oxidase"/>
    <property type="match status" value="1"/>
</dbReference>
<gene>
    <name evidence="2" type="ORF">IFM89_016285</name>
</gene>
<reference evidence="2 3" key="1">
    <citation type="submission" date="2020-10" db="EMBL/GenBank/DDBJ databases">
        <title>The Coptis chinensis genome and diversification of protoberbering-type alkaloids.</title>
        <authorList>
            <person name="Wang B."/>
            <person name="Shu S."/>
            <person name="Song C."/>
            <person name="Liu Y."/>
        </authorList>
    </citation>
    <scope>NUCLEOTIDE SEQUENCE [LARGE SCALE GENOMIC DNA]</scope>
    <source>
        <strain evidence="2">HL-2020</strain>
        <tissue evidence="2">Leaf</tissue>
    </source>
</reference>
<dbReference type="EMBL" id="JADFTS010000006">
    <property type="protein sequence ID" value="KAF9601098.1"/>
    <property type="molecule type" value="Genomic_DNA"/>
</dbReference>
<dbReference type="InterPro" id="IPR001117">
    <property type="entry name" value="Cu-oxidase_2nd"/>
</dbReference>
<dbReference type="PANTHER" id="PTHR11709:SF431">
    <property type="entry name" value="LACCASE-5"/>
    <property type="match status" value="1"/>
</dbReference>
<dbReference type="InterPro" id="IPR045087">
    <property type="entry name" value="Cu-oxidase_fam"/>
</dbReference>
<evidence type="ECO:0000313" key="2">
    <source>
        <dbReference type="EMBL" id="KAF9601098.1"/>
    </source>
</evidence>
<dbReference type="Proteomes" id="UP000631114">
    <property type="component" value="Unassembled WGS sequence"/>
</dbReference>
<proteinExistence type="predicted"/>
<keyword evidence="3" id="KW-1185">Reference proteome</keyword>
<dbReference type="AlphaFoldDB" id="A0A835HN52"/>
<evidence type="ECO:0000313" key="3">
    <source>
        <dbReference type="Proteomes" id="UP000631114"/>
    </source>
</evidence>
<accession>A0A835HN52</accession>
<evidence type="ECO:0000259" key="1">
    <source>
        <dbReference type="Pfam" id="PF00394"/>
    </source>
</evidence>
<dbReference type="OrthoDB" id="2121828at2759"/>
<sequence length="158" mass="17341">MLGPGQTTDVLITTDQPARRYYMAAHAYASAPPIVAFDNTTTTAILEYKSVPCPSTKAYSKSKSKCDHRPIFPFLLPTMILSNRAIALDPFFHFLPAYNDTFESPQPSLQALEAPPMLLPKSPADVDVSLFFTVGLGLNPRRRAVLVKAQMEPTSLLA</sequence>
<comment type="caution">
    <text evidence="2">The sequence shown here is derived from an EMBL/GenBank/DDBJ whole genome shotgun (WGS) entry which is preliminary data.</text>
</comment>
<organism evidence="2 3">
    <name type="scientific">Coptis chinensis</name>
    <dbReference type="NCBI Taxonomy" id="261450"/>
    <lineage>
        <taxon>Eukaryota</taxon>
        <taxon>Viridiplantae</taxon>
        <taxon>Streptophyta</taxon>
        <taxon>Embryophyta</taxon>
        <taxon>Tracheophyta</taxon>
        <taxon>Spermatophyta</taxon>
        <taxon>Magnoliopsida</taxon>
        <taxon>Ranunculales</taxon>
        <taxon>Ranunculaceae</taxon>
        <taxon>Coptidoideae</taxon>
        <taxon>Coptis</taxon>
    </lineage>
</organism>